<dbReference type="InterPro" id="IPR049458">
    <property type="entry name" value="EpsG-like"/>
</dbReference>
<feature type="transmembrane region" description="Helical" evidence="1">
    <location>
        <begin position="158"/>
        <end position="182"/>
    </location>
</feature>
<evidence type="ECO:0000256" key="1">
    <source>
        <dbReference type="SAM" id="Phobius"/>
    </source>
</evidence>
<reference evidence="2 3" key="1">
    <citation type="submission" date="2011-10" db="EMBL/GenBank/DDBJ databases">
        <title>Whole genome sequence of Selenomonas ruminantium subsp. lactilytica TAM6421.</title>
        <authorList>
            <person name="Oguchi A."/>
            <person name="Ankai A."/>
            <person name="Kaneko J."/>
            <person name="Yamada-Narita S."/>
            <person name="Fukui S."/>
            <person name="Takahashi M."/>
            <person name="Onodera T."/>
            <person name="Kojima S."/>
            <person name="Fushimi T."/>
            <person name="Abe N."/>
            <person name="Kamio Y."/>
            <person name="Yamazaki S."/>
            <person name="Fujita N."/>
        </authorList>
    </citation>
    <scope>NUCLEOTIDE SEQUENCE [LARGE SCALE GENOMIC DNA]</scope>
    <source>
        <strain evidence="3">NBRC 103574 / TAM6421</strain>
    </source>
</reference>
<dbReference type="AlphaFoldDB" id="I0GNF0"/>
<accession>I0GNF0</accession>
<dbReference type="EMBL" id="AP012292">
    <property type="protein sequence ID" value="BAL82287.1"/>
    <property type="molecule type" value="Genomic_DNA"/>
</dbReference>
<dbReference type="HOGENOM" id="CLU_059692_1_0_9"/>
<dbReference type="Proteomes" id="UP000007887">
    <property type="component" value="Chromosome"/>
</dbReference>
<dbReference type="OrthoDB" id="1649543at2"/>
<feature type="transmembrane region" description="Helical" evidence="1">
    <location>
        <begin position="30"/>
        <end position="48"/>
    </location>
</feature>
<feature type="transmembrane region" description="Helical" evidence="1">
    <location>
        <begin position="6"/>
        <end position="23"/>
    </location>
</feature>
<protein>
    <recommendedName>
        <fullName evidence="4">EpsG family protein</fullName>
    </recommendedName>
</protein>
<feature type="transmembrane region" description="Helical" evidence="1">
    <location>
        <begin position="194"/>
        <end position="216"/>
    </location>
</feature>
<keyword evidence="1" id="KW-1133">Transmembrane helix</keyword>
<dbReference type="PATRIC" id="fig|927704.6.peg.594"/>
<dbReference type="eggNOG" id="ENOG5031YNQ">
    <property type="taxonomic scope" value="Bacteria"/>
</dbReference>
<dbReference type="Pfam" id="PF14897">
    <property type="entry name" value="EpsG"/>
    <property type="match status" value="1"/>
</dbReference>
<name>I0GNF0_SELRL</name>
<feature type="transmembrane region" description="Helical" evidence="1">
    <location>
        <begin position="281"/>
        <end position="300"/>
    </location>
</feature>
<evidence type="ECO:0000313" key="3">
    <source>
        <dbReference type="Proteomes" id="UP000007887"/>
    </source>
</evidence>
<feature type="transmembrane region" description="Helical" evidence="1">
    <location>
        <begin position="328"/>
        <end position="348"/>
    </location>
</feature>
<gene>
    <name evidence="2" type="ordered locus">SELR_05790</name>
</gene>
<organism evidence="2 3">
    <name type="scientific">Selenomonas ruminantium subsp. lactilytica (strain NBRC 103574 / TAM6421)</name>
    <dbReference type="NCBI Taxonomy" id="927704"/>
    <lineage>
        <taxon>Bacteria</taxon>
        <taxon>Bacillati</taxon>
        <taxon>Bacillota</taxon>
        <taxon>Negativicutes</taxon>
        <taxon>Selenomonadales</taxon>
        <taxon>Selenomonadaceae</taxon>
        <taxon>Selenomonas</taxon>
    </lineage>
</organism>
<dbReference type="KEGG" id="sri:SELR_05790"/>
<keyword evidence="1" id="KW-0812">Transmembrane</keyword>
<sequence>MEIYYILFFILVFFSLLEVFKIGTIEKKYILLNFSLICLILGTVRYNTGTDWETYYAFFNQGYTYEYFMSDYNFEIGYKFLNYLIKNSADEYYCLLFIISSVCVYSYYRSITYFSTYNITATLILFSAFFYGVFPVRTTIVMAISLLTYRMIAKRNKVGFIITVLLALSIHRIAIILLPAYYLYYKNFSTLKMILIMLICLIVGEFNFIMNLTSYMTGIDSVYLSKLISYAERSQNGEQFGASIDKEQVSNYMIVLKFIFILLLLRYRAFFAKKIYNFNGLINMFFVGSCLYFLLVFTSAEIATRLTGPYTVSEYLLMVNALNISDKLMIKIGIWLIIVASAFVRLYLKIGVFPNAYVPYNTMFGIIW</sequence>
<proteinExistence type="predicted"/>
<keyword evidence="1" id="KW-0472">Membrane</keyword>
<evidence type="ECO:0008006" key="4">
    <source>
        <dbReference type="Google" id="ProtNLM"/>
    </source>
</evidence>
<feature type="transmembrane region" description="Helical" evidence="1">
    <location>
        <begin position="92"/>
        <end position="108"/>
    </location>
</feature>
<evidence type="ECO:0000313" key="2">
    <source>
        <dbReference type="EMBL" id="BAL82287.1"/>
    </source>
</evidence>
<feature type="transmembrane region" description="Helical" evidence="1">
    <location>
        <begin position="249"/>
        <end position="269"/>
    </location>
</feature>
<feature type="transmembrane region" description="Helical" evidence="1">
    <location>
        <begin position="120"/>
        <end position="146"/>
    </location>
</feature>
<dbReference type="RefSeq" id="WP_014423729.1">
    <property type="nucleotide sequence ID" value="NC_017068.1"/>
</dbReference>